<gene>
    <name evidence="1" type="ORF">OEV98_02090</name>
</gene>
<name>A0AAE3IS09_9BACI</name>
<organism evidence="1 2">
    <name type="scientific">Perspicuibacillus lycopersici</name>
    <dbReference type="NCBI Taxonomy" id="1325689"/>
    <lineage>
        <taxon>Bacteria</taxon>
        <taxon>Bacillati</taxon>
        <taxon>Bacillota</taxon>
        <taxon>Bacilli</taxon>
        <taxon>Bacillales</taxon>
        <taxon>Bacillaceae</taxon>
        <taxon>Perspicuibacillus</taxon>
    </lineage>
</organism>
<sequence>MSNTNRKNSEDKRTKIIDKLIAFQVYKSEDKHLYELTLPELETEYSKYFSNCHPHGEYSSLQWNK</sequence>
<dbReference type="EMBL" id="JAOUSF010000001">
    <property type="protein sequence ID" value="MCU9612351.1"/>
    <property type="molecule type" value="Genomic_DNA"/>
</dbReference>
<dbReference type="AlphaFoldDB" id="A0AAE3IS09"/>
<evidence type="ECO:0000313" key="1">
    <source>
        <dbReference type="EMBL" id="MCU9612351.1"/>
    </source>
</evidence>
<dbReference type="RefSeq" id="WP_263071483.1">
    <property type="nucleotide sequence ID" value="NZ_JAOUSF010000001.1"/>
</dbReference>
<accession>A0AAE3IS09</accession>
<evidence type="ECO:0000313" key="2">
    <source>
        <dbReference type="Proteomes" id="UP001209318"/>
    </source>
</evidence>
<keyword evidence="2" id="KW-1185">Reference proteome</keyword>
<protein>
    <submittedName>
        <fullName evidence="1">Fur-regulated basic protein FbpA</fullName>
    </submittedName>
</protein>
<reference evidence="1" key="1">
    <citation type="submission" date="2022-10" db="EMBL/GenBank/DDBJ databases">
        <title>Description of Fervidibacillus gen. nov. in the family Fervidibacillaceae fam. nov. with two species, Fervidibacillus albus sp. nov., and Fervidibacillus halotolerans sp. nov., isolated from tidal flat sediments.</title>
        <authorList>
            <person name="Kwon K.K."/>
            <person name="Yang S.-H."/>
        </authorList>
    </citation>
    <scope>NUCLEOTIDE SEQUENCE</scope>
    <source>
        <strain evidence="1">JCM 19140</strain>
    </source>
</reference>
<dbReference type="InterPro" id="IPR025072">
    <property type="entry name" value="Fur_reg_FbpA"/>
</dbReference>
<dbReference type="Pfam" id="PF13076">
    <property type="entry name" value="Fur_reg_FbpA"/>
    <property type="match status" value="1"/>
</dbReference>
<comment type="caution">
    <text evidence="1">The sequence shown here is derived from an EMBL/GenBank/DDBJ whole genome shotgun (WGS) entry which is preliminary data.</text>
</comment>
<dbReference type="Proteomes" id="UP001209318">
    <property type="component" value="Unassembled WGS sequence"/>
</dbReference>
<proteinExistence type="predicted"/>